<protein>
    <recommendedName>
        <fullName evidence="3">GntR family transcriptional regulator</fullName>
    </recommendedName>
</protein>
<dbReference type="AlphaFoldDB" id="G8WZP9"/>
<dbReference type="Proteomes" id="UP000007842">
    <property type="component" value="Chromosome"/>
</dbReference>
<evidence type="ECO:0000313" key="1">
    <source>
        <dbReference type="EMBL" id="AEW95025.1"/>
    </source>
</evidence>
<organism evidence="1 2">
    <name type="scientific">Streptantibioticus cattleyicolor (strain ATCC 35852 / DSM 46488 / JCM 4925 / NBRC 14057 / NRRL 8057)</name>
    <name type="common">Streptomyces cattleya</name>
    <dbReference type="NCBI Taxonomy" id="1003195"/>
    <lineage>
        <taxon>Bacteria</taxon>
        <taxon>Bacillati</taxon>
        <taxon>Actinomycetota</taxon>
        <taxon>Actinomycetes</taxon>
        <taxon>Kitasatosporales</taxon>
        <taxon>Streptomycetaceae</taxon>
        <taxon>Streptantibioticus</taxon>
    </lineage>
</organism>
<dbReference type="HOGENOM" id="CLU_3296989_0_0_11"/>
<proteinExistence type="predicted"/>
<dbReference type="KEGG" id="scy:SCATT_26540"/>
<dbReference type="STRING" id="1003195.SCATT_26540"/>
<reference evidence="2" key="1">
    <citation type="submission" date="2011-12" db="EMBL/GenBank/DDBJ databases">
        <title>Complete genome sequence of Streptomyces cattleya strain DSM 46488.</title>
        <authorList>
            <person name="Ou H.-Y."/>
            <person name="Li P."/>
            <person name="Zhao C."/>
            <person name="O'Hagan D."/>
            <person name="Deng Z."/>
        </authorList>
    </citation>
    <scope>NUCLEOTIDE SEQUENCE [LARGE SCALE GENOMIC DNA]</scope>
    <source>
        <strain evidence="2">ATCC 35852 / DSM 46488 / JCM 4925 / NBRC 14057 / NRRL 8057</strain>
    </source>
</reference>
<gene>
    <name evidence="1" type="ordered locus">SCATT_26540</name>
</gene>
<evidence type="ECO:0000313" key="2">
    <source>
        <dbReference type="Proteomes" id="UP000007842"/>
    </source>
</evidence>
<accession>G8WZP9</accession>
<dbReference type="EMBL" id="CP003219">
    <property type="protein sequence ID" value="AEW95025.1"/>
    <property type="molecule type" value="Genomic_DNA"/>
</dbReference>
<sequence length="40" mass="4562">MEMTAFRFDRRGGVAARPRLARRVQRALDVGLLRPGDPRP</sequence>
<evidence type="ECO:0008006" key="3">
    <source>
        <dbReference type="Google" id="ProtNLM"/>
    </source>
</evidence>
<keyword evidence="2" id="KW-1185">Reference proteome</keyword>
<name>G8WZP9_STREN</name>
<dbReference type="PATRIC" id="fig|1003195.29.peg.2661"/>